<proteinExistence type="predicted"/>
<evidence type="ECO:0000313" key="1">
    <source>
        <dbReference type="EMBL" id="KYC37721.1"/>
    </source>
</evidence>
<dbReference type="AlphaFoldDB" id="A0A139WZ44"/>
<protein>
    <recommendedName>
        <fullName evidence="3">Transposase IS4-like domain-containing protein</fullName>
    </recommendedName>
</protein>
<dbReference type="Proteomes" id="UP000076925">
    <property type="component" value="Unassembled WGS sequence"/>
</dbReference>
<comment type="caution">
    <text evidence="1">The sequence shown here is derived from an EMBL/GenBank/DDBJ whole genome shotgun (WGS) entry which is preliminary data.</text>
</comment>
<evidence type="ECO:0000313" key="2">
    <source>
        <dbReference type="Proteomes" id="UP000076925"/>
    </source>
</evidence>
<reference evidence="1 2" key="1">
    <citation type="journal article" date="2013" name="Genome Biol. Evol.">
        <title>Genomes of Stigonematalean cyanobacteria (subsection V) and the evolution of oxygenic photosynthesis from prokaryotes to plastids.</title>
        <authorList>
            <person name="Dagan T."/>
            <person name="Roettger M."/>
            <person name="Stucken K."/>
            <person name="Landan G."/>
            <person name="Koch R."/>
            <person name="Major P."/>
            <person name="Gould S.B."/>
            <person name="Goremykin V.V."/>
            <person name="Rippka R."/>
            <person name="Tandeau de Marsac N."/>
            <person name="Gugger M."/>
            <person name="Lockhart P.J."/>
            <person name="Allen J.F."/>
            <person name="Brune I."/>
            <person name="Maus I."/>
            <person name="Puhler A."/>
            <person name="Martin W.F."/>
        </authorList>
    </citation>
    <scope>NUCLEOTIDE SEQUENCE [LARGE SCALE GENOMIC DNA]</scope>
    <source>
        <strain evidence="1 2">PCC 7110</strain>
    </source>
</reference>
<accession>A0A139WZ44</accession>
<gene>
    <name evidence="1" type="ORF">WA1_04165</name>
</gene>
<evidence type="ECO:0008006" key="3">
    <source>
        <dbReference type="Google" id="ProtNLM"/>
    </source>
</evidence>
<keyword evidence="2" id="KW-1185">Reference proteome</keyword>
<organism evidence="1 2">
    <name type="scientific">Scytonema hofmannii PCC 7110</name>
    <dbReference type="NCBI Taxonomy" id="128403"/>
    <lineage>
        <taxon>Bacteria</taxon>
        <taxon>Bacillati</taxon>
        <taxon>Cyanobacteriota</taxon>
        <taxon>Cyanophyceae</taxon>
        <taxon>Nostocales</taxon>
        <taxon>Scytonemataceae</taxon>
        <taxon>Scytonema</taxon>
    </lineage>
</organism>
<sequence>MVQTLETKRWNSRYQEIYRYRYVNQIPLRDTQPALLVNWCELTFTKGSDDSVIYRNAFMTRHQIQADNVAEVVAAGRAQWKVENENHNVLKTKGYHLEHNFGHGQKHLSSILVTLNLLAFLFHMVLQLVEPSYQQIRQRRGTRKTFFNDIRTLTTY</sequence>
<dbReference type="EMBL" id="ANNX02000045">
    <property type="protein sequence ID" value="KYC37721.1"/>
    <property type="molecule type" value="Genomic_DNA"/>
</dbReference>
<name>A0A139WZ44_9CYAN</name>
<dbReference type="STRING" id="128403.WA1_04165"/>